<dbReference type="PRINTS" id="PR00098">
    <property type="entry name" value="CPSASE"/>
</dbReference>
<dbReference type="SUPFAM" id="SSF48108">
    <property type="entry name" value="Carbamoyl phosphate synthetase, large subunit connection domain"/>
    <property type="match status" value="1"/>
</dbReference>
<evidence type="ECO:0000313" key="8">
    <source>
        <dbReference type="Proteomes" id="UP000663870"/>
    </source>
</evidence>
<dbReference type="EMBL" id="CAJNOH010000125">
    <property type="protein sequence ID" value="CAF0889689.1"/>
    <property type="molecule type" value="Genomic_DNA"/>
</dbReference>
<dbReference type="AlphaFoldDB" id="A0A813YVL4"/>
<gene>
    <name evidence="6" type="ORF">JXQ802_LOCUS13441</name>
    <name evidence="5" type="ORF">PYM288_LOCUS8964</name>
</gene>
<dbReference type="Proteomes" id="UP000663854">
    <property type="component" value="Unassembled WGS sequence"/>
</dbReference>
<dbReference type="SMART" id="SM01096">
    <property type="entry name" value="CPSase_L_D3"/>
    <property type="match status" value="1"/>
</dbReference>
<name>A0A813YVL4_9BILA</name>
<keyword evidence="3" id="KW-0067">ATP-binding</keyword>
<evidence type="ECO:0000259" key="4">
    <source>
        <dbReference type="SMART" id="SM01096"/>
    </source>
</evidence>
<keyword evidence="8" id="KW-1185">Reference proteome</keyword>
<evidence type="ECO:0000313" key="6">
    <source>
        <dbReference type="EMBL" id="CAF0986212.1"/>
    </source>
</evidence>
<dbReference type="InterPro" id="IPR005483">
    <property type="entry name" value="CPSase_dom"/>
</dbReference>
<dbReference type="GO" id="GO:0005737">
    <property type="term" value="C:cytoplasm"/>
    <property type="evidence" value="ECO:0007669"/>
    <property type="project" value="TreeGrafter"/>
</dbReference>
<dbReference type="InterPro" id="IPR005480">
    <property type="entry name" value="CPSase_lsu_oligo"/>
</dbReference>
<dbReference type="Pfam" id="PF02786">
    <property type="entry name" value="CPSase_L_D2"/>
    <property type="match status" value="1"/>
</dbReference>
<dbReference type="GO" id="GO:0005524">
    <property type="term" value="F:ATP binding"/>
    <property type="evidence" value="ECO:0007669"/>
    <property type="project" value="UniProtKB-KW"/>
</dbReference>
<dbReference type="InterPro" id="IPR005479">
    <property type="entry name" value="CPAse_ATP-bd"/>
</dbReference>
<keyword evidence="2" id="KW-0547">Nucleotide-binding</keyword>
<dbReference type="PANTHER" id="PTHR11405:SF53">
    <property type="entry name" value="CARBAMOYL-PHOSPHATE SYNTHASE [AMMONIA], MITOCHONDRIAL"/>
    <property type="match status" value="1"/>
</dbReference>
<sequence length="263" mass="29988">MENIDPTASHTDESIVVVPSQTLSSDEFNLLRSVSIKVVCHLGIVGQCNIQFSLNPLCIEYYIIKVNACLIRSSALALKATGYSLGYITAKLALGMNLVDLKNLKSVEVMTISKSFDEAFQKCLRMVDQNFTGFDSYARTITDNEISALTDVNVFILATAFHQGYTIERFYQLTQIDRWFLYQFQAIIQFLVHRFNSSIIQDRALLKQNVWVFSDKQISKYCGITELEVCESRKQFGMRPSVKMIDTVFGQWSDPIPQIKHFD</sequence>
<evidence type="ECO:0000313" key="7">
    <source>
        <dbReference type="Proteomes" id="UP000663854"/>
    </source>
</evidence>
<organism evidence="5 7">
    <name type="scientific">Rotaria sordida</name>
    <dbReference type="NCBI Taxonomy" id="392033"/>
    <lineage>
        <taxon>Eukaryota</taxon>
        <taxon>Metazoa</taxon>
        <taxon>Spiralia</taxon>
        <taxon>Gnathifera</taxon>
        <taxon>Rotifera</taxon>
        <taxon>Eurotatoria</taxon>
        <taxon>Bdelloidea</taxon>
        <taxon>Philodinida</taxon>
        <taxon>Philodinidae</taxon>
        <taxon>Rotaria</taxon>
    </lineage>
</organism>
<dbReference type="InterPro" id="IPR036897">
    <property type="entry name" value="CarbamoylP_synth_lsu_oligo_sf"/>
</dbReference>
<dbReference type="Gene3D" id="1.10.1030.10">
    <property type="entry name" value="Carbamoyl-phosphate synthetase, large subunit oligomerisation domain"/>
    <property type="match status" value="1"/>
</dbReference>
<evidence type="ECO:0000313" key="5">
    <source>
        <dbReference type="EMBL" id="CAF0889689.1"/>
    </source>
</evidence>
<feature type="domain" description="Carbamoyl-phosphate synthetase large subunit oligomerisation" evidence="4">
    <location>
        <begin position="142"/>
        <end position="250"/>
    </location>
</feature>
<evidence type="ECO:0000256" key="1">
    <source>
        <dbReference type="ARBA" id="ARBA00022598"/>
    </source>
</evidence>
<accession>A0A813YVL4</accession>
<dbReference type="Pfam" id="PF02787">
    <property type="entry name" value="CPSase_L_D3"/>
    <property type="match status" value="1"/>
</dbReference>
<protein>
    <recommendedName>
        <fullName evidence="4">Carbamoyl-phosphate synthetase large subunit oligomerisation domain-containing protein</fullName>
    </recommendedName>
</protein>
<reference evidence="5" key="1">
    <citation type="submission" date="2021-02" db="EMBL/GenBank/DDBJ databases">
        <authorList>
            <person name="Nowell W R."/>
        </authorList>
    </citation>
    <scope>NUCLEOTIDE SEQUENCE</scope>
</reference>
<dbReference type="GO" id="GO:0004088">
    <property type="term" value="F:carbamoyl-phosphate synthase (glutamine-hydrolyzing) activity"/>
    <property type="evidence" value="ECO:0007669"/>
    <property type="project" value="TreeGrafter"/>
</dbReference>
<dbReference type="GO" id="GO:0006541">
    <property type="term" value="P:glutamine metabolic process"/>
    <property type="evidence" value="ECO:0007669"/>
    <property type="project" value="TreeGrafter"/>
</dbReference>
<dbReference type="SUPFAM" id="SSF56059">
    <property type="entry name" value="Glutathione synthetase ATP-binding domain-like"/>
    <property type="match status" value="1"/>
</dbReference>
<dbReference type="Proteomes" id="UP000663870">
    <property type="component" value="Unassembled WGS sequence"/>
</dbReference>
<evidence type="ECO:0000256" key="3">
    <source>
        <dbReference type="ARBA" id="ARBA00022840"/>
    </source>
</evidence>
<proteinExistence type="predicted"/>
<dbReference type="Gene3D" id="3.30.470.20">
    <property type="entry name" value="ATP-grasp fold, B domain"/>
    <property type="match status" value="1"/>
</dbReference>
<keyword evidence="1" id="KW-0436">Ligase</keyword>
<comment type="caution">
    <text evidence="5">The sequence shown here is derived from an EMBL/GenBank/DDBJ whole genome shotgun (WGS) entry which is preliminary data.</text>
</comment>
<evidence type="ECO:0000256" key="2">
    <source>
        <dbReference type="ARBA" id="ARBA00022741"/>
    </source>
</evidence>
<dbReference type="PANTHER" id="PTHR11405">
    <property type="entry name" value="CARBAMOYLTRANSFERASE FAMILY MEMBER"/>
    <property type="match status" value="1"/>
</dbReference>
<dbReference type="EMBL" id="CAJNOL010000290">
    <property type="protein sequence ID" value="CAF0986212.1"/>
    <property type="molecule type" value="Genomic_DNA"/>
</dbReference>